<feature type="signal peptide" evidence="3">
    <location>
        <begin position="1"/>
        <end position="19"/>
    </location>
</feature>
<comment type="caution">
    <text evidence="2">Lacks conserved residue(s) required for the propagation of feature annotation.</text>
</comment>
<keyword evidence="3" id="KW-0732">Signal</keyword>
<proteinExistence type="predicted"/>
<dbReference type="OMA" id="CANEANS"/>
<evidence type="ECO:0000313" key="6">
    <source>
        <dbReference type="Proteomes" id="UP000318571"/>
    </source>
</evidence>
<dbReference type="Proteomes" id="UP000318571">
    <property type="component" value="Chromosome 7"/>
</dbReference>
<feature type="domain" description="CUB" evidence="4">
    <location>
        <begin position="108"/>
        <end position="244"/>
    </location>
</feature>
<keyword evidence="1" id="KW-1015">Disulfide bond</keyword>
<name>A0A553P2N3_TIGCA</name>
<dbReference type="Pfam" id="PF26080">
    <property type="entry name" value="CUB_animal"/>
    <property type="match status" value="1"/>
</dbReference>
<dbReference type="PROSITE" id="PS01180">
    <property type="entry name" value="CUB"/>
    <property type="match status" value="1"/>
</dbReference>
<protein>
    <recommendedName>
        <fullName evidence="4">CUB domain-containing protein</fullName>
    </recommendedName>
</protein>
<keyword evidence="6" id="KW-1185">Reference proteome</keyword>
<dbReference type="PANTHER" id="PTHR33236">
    <property type="entry name" value="INTRAFLAGELLAR TRANSPORT PROTEIN 122 FAMILY PROTEIN-RELATED"/>
    <property type="match status" value="1"/>
</dbReference>
<feature type="chain" id="PRO_5021828029" description="CUB domain-containing protein" evidence="3">
    <location>
        <begin position="20"/>
        <end position="413"/>
    </location>
</feature>
<dbReference type="InterPro" id="IPR035914">
    <property type="entry name" value="Sperma_CUB_dom_sf"/>
</dbReference>
<evidence type="ECO:0000256" key="1">
    <source>
        <dbReference type="ARBA" id="ARBA00023157"/>
    </source>
</evidence>
<comment type="caution">
    <text evidence="5">The sequence shown here is derived from an EMBL/GenBank/DDBJ whole genome shotgun (WGS) entry which is preliminary data.</text>
</comment>
<sequence>MKIIFILSVTCLLLEVCLARGGRRRGSKSEANATETQSSRTGRLFSLFNVVSFQNDMCNTDSAVSGGSTSQRTGTCFTVGECEARGGRPSGTCASGFGVCCLFTTTECGTTITNNNTYVRNPGFPDEVDDPSDCTYQVERVEEGICQLRLDFETFVIAGPPLVPDSDLESEDIHEVNGGECVTDSFTVTGLKTGFRVPEICGDNKGQHMYIDVGNDGKSAATLAFNFNGNSRTDKEWEIKVAQIPCRSEYKAPNDCLQFLTGTMGKLKTFNFDDPVTSHLANQNYNICIRQEAGHCCIKYSVCEDEELAFSLDTVDEEAKTDIDCTQDYLQIQSKCSGPICQSFPQVSLNKFCGLTFSATADTNVEENGIVCSCSAPFMVGVKTNEVADDEDPDGTNDVNSRGACLDYRQVPC</sequence>
<dbReference type="InterPro" id="IPR058698">
    <property type="entry name" value="CUB_metazoa"/>
</dbReference>
<evidence type="ECO:0000259" key="4">
    <source>
        <dbReference type="PROSITE" id="PS01180"/>
    </source>
</evidence>
<dbReference type="Gene3D" id="2.60.120.290">
    <property type="entry name" value="Spermadhesin, CUB domain"/>
    <property type="match status" value="1"/>
</dbReference>
<dbReference type="InterPro" id="IPR000859">
    <property type="entry name" value="CUB_dom"/>
</dbReference>
<gene>
    <name evidence="5" type="ORF">TCAL_06073</name>
</gene>
<evidence type="ECO:0000256" key="2">
    <source>
        <dbReference type="PROSITE-ProRule" id="PRU00059"/>
    </source>
</evidence>
<dbReference type="EMBL" id="VCGU01000008">
    <property type="protein sequence ID" value="TRY71892.1"/>
    <property type="molecule type" value="Genomic_DNA"/>
</dbReference>
<evidence type="ECO:0000256" key="3">
    <source>
        <dbReference type="SAM" id="SignalP"/>
    </source>
</evidence>
<accession>A0A553P2N3</accession>
<reference evidence="5 6" key="1">
    <citation type="journal article" date="2018" name="Nat. Ecol. Evol.">
        <title>Genomic signatures of mitonuclear coevolution across populations of Tigriopus californicus.</title>
        <authorList>
            <person name="Barreto F.S."/>
            <person name="Watson E.T."/>
            <person name="Lima T.G."/>
            <person name="Willett C.S."/>
            <person name="Edmands S."/>
            <person name="Li W."/>
            <person name="Burton R.S."/>
        </authorList>
    </citation>
    <scope>NUCLEOTIDE SEQUENCE [LARGE SCALE GENOMIC DNA]</scope>
    <source>
        <strain evidence="5 6">San Diego</strain>
    </source>
</reference>
<dbReference type="SUPFAM" id="SSF49854">
    <property type="entry name" value="Spermadhesin, CUB domain"/>
    <property type="match status" value="1"/>
</dbReference>
<organism evidence="5 6">
    <name type="scientific">Tigriopus californicus</name>
    <name type="common">Marine copepod</name>
    <dbReference type="NCBI Taxonomy" id="6832"/>
    <lineage>
        <taxon>Eukaryota</taxon>
        <taxon>Metazoa</taxon>
        <taxon>Ecdysozoa</taxon>
        <taxon>Arthropoda</taxon>
        <taxon>Crustacea</taxon>
        <taxon>Multicrustacea</taxon>
        <taxon>Hexanauplia</taxon>
        <taxon>Copepoda</taxon>
        <taxon>Harpacticoida</taxon>
        <taxon>Harpacticidae</taxon>
        <taxon>Tigriopus</taxon>
    </lineage>
</organism>
<dbReference type="PANTHER" id="PTHR33236:SF4">
    <property type="entry name" value="CUB DOMAIN-CONTAINING PROTEIN"/>
    <property type="match status" value="1"/>
</dbReference>
<dbReference type="AlphaFoldDB" id="A0A553P2N3"/>
<evidence type="ECO:0000313" key="5">
    <source>
        <dbReference type="EMBL" id="TRY71892.1"/>
    </source>
</evidence>
<dbReference type="STRING" id="6832.A0A553P2N3"/>